<evidence type="ECO:0000313" key="1">
    <source>
        <dbReference type="EMBL" id="POM68075.1"/>
    </source>
</evidence>
<protein>
    <recommendedName>
        <fullName evidence="3">BED-type domain-containing protein</fullName>
    </recommendedName>
</protein>
<evidence type="ECO:0008006" key="3">
    <source>
        <dbReference type="Google" id="ProtNLM"/>
    </source>
</evidence>
<name>A0A2P4XR78_9STRA</name>
<proteinExistence type="predicted"/>
<gene>
    <name evidence="1" type="ORF">PHPALM_15810</name>
</gene>
<dbReference type="EMBL" id="NCKW01008422">
    <property type="protein sequence ID" value="POM68075.1"/>
    <property type="molecule type" value="Genomic_DNA"/>
</dbReference>
<reference evidence="1 2" key="1">
    <citation type="journal article" date="2017" name="Genome Biol. Evol.">
        <title>Phytophthora megakarya and P. palmivora, closely related causal agents of cacao black pod rot, underwent increases in genome sizes and gene numbers by different mechanisms.</title>
        <authorList>
            <person name="Ali S.S."/>
            <person name="Shao J."/>
            <person name="Lary D.J."/>
            <person name="Kronmiller B."/>
            <person name="Shen D."/>
            <person name="Strem M.D."/>
            <person name="Amoako-Attah I."/>
            <person name="Akrofi A.Y."/>
            <person name="Begoude B.A."/>
            <person name="Ten Hoopen G.M."/>
            <person name="Coulibaly K."/>
            <person name="Kebe B.I."/>
            <person name="Melnick R.L."/>
            <person name="Guiltinan M.J."/>
            <person name="Tyler B.M."/>
            <person name="Meinhardt L.W."/>
            <person name="Bailey B.A."/>
        </authorList>
    </citation>
    <scope>NUCLEOTIDE SEQUENCE [LARGE SCALE GENOMIC DNA]</scope>
    <source>
        <strain evidence="2">sbr112.9</strain>
    </source>
</reference>
<evidence type="ECO:0000313" key="2">
    <source>
        <dbReference type="Proteomes" id="UP000237271"/>
    </source>
</evidence>
<sequence>MEVKAAHNVLDVVDAEKMATVEANSEQVDAADVTTGAALFDLSSYTGGAPLIPMGDGVGGPSAADASHGMFDQTQELMAKNSDGEDKKKGRPSHPAWQYFTRGEKRNRFHHNAYCKFCSENGAGPVAVRGVSGNMIKHLQKCIYCPTDVVMQLKLLNSLLRRKNRDEVKTKEMGMPYRCGMQLCVDQEHLLPRQVLHTTQLE</sequence>
<dbReference type="OrthoDB" id="73352at2759"/>
<accession>A0A2P4XR78</accession>
<dbReference type="Proteomes" id="UP000237271">
    <property type="component" value="Unassembled WGS sequence"/>
</dbReference>
<keyword evidence="2" id="KW-1185">Reference proteome</keyword>
<dbReference type="AlphaFoldDB" id="A0A2P4XR78"/>
<comment type="caution">
    <text evidence="1">The sequence shown here is derived from an EMBL/GenBank/DDBJ whole genome shotgun (WGS) entry which is preliminary data.</text>
</comment>
<organism evidence="1 2">
    <name type="scientific">Phytophthora palmivora</name>
    <dbReference type="NCBI Taxonomy" id="4796"/>
    <lineage>
        <taxon>Eukaryota</taxon>
        <taxon>Sar</taxon>
        <taxon>Stramenopiles</taxon>
        <taxon>Oomycota</taxon>
        <taxon>Peronosporomycetes</taxon>
        <taxon>Peronosporales</taxon>
        <taxon>Peronosporaceae</taxon>
        <taxon>Phytophthora</taxon>
    </lineage>
</organism>